<reference evidence="10" key="1">
    <citation type="submission" date="2021-07" db="EMBL/GenBank/DDBJ databases">
        <authorList>
            <person name="Catto M.A."/>
            <person name="Jacobson A."/>
            <person name="Kennedy G."/>
            <person name="Labadie P."/>
            <person name="Hunt B.G."/>
            <person name="Srinivasan R."/>
        </authorList>
    </citation>
    <scope>NUCLEOTIDE SEQUENCE</scope>
    <source>
        <strain evidence="10">PL_HMW_Pooled</strain>
        <tissue evidence="10">Head</tissue>
    </source>
</reference>
<protein>
    <recommendedName>
        <fullName evidence="9">Carbohydrate sulfotransferase</fullName>
        <ecNumber evidence="9">2.8.2.-</ecNumber>
    </recommendedName>
</protein>
<feature type="transmembrane region" description="Helical" evidence="9">
    <location>
        <begin position="88"/>
        <end position="109"/>
    </location>
</feature>
<gene>
    <name evidence="10" type="ORF">KUF71_005475</name>
</gene>
<proteinExistence type="inferred from homology"/>
<dbReference type="InterPro" id="IPR005331">
    <property type="entry name" value="Sulfotransferase"/>
</dbReference>
<dbReference type="PANTHER" id="PTHR12137">
    <property type="entry name" value="CARBOHYDRATE SULFOTRANSFERASE"/>
    <property type="match status" value="1"/>
</dbReference>
<organism evidence="10 11">
    <name type="scientific">Frankliniella fusca</name>
    <dbReference type="NCBI Taxonomy" id="407009"/>
    <lineage>
        <taxon>Eukaryota</taxon>
        <taxon>Metazoa</taxon>
        <taxon>Ecdysozoa</taxon>
        <taxon>Arthropoda</taxon>
        <taxon>Hexapoda</taxon>
        <taxon>Insecta</taxon>
        <taxon>Pterygota</taxon>
        <taxon>Neoptera</taxon>
        <taxon>Paraneoptera</taxon>
        <taxon>Thysanoptera</taxon>
        <taxon>Terebrantia</taxon>
        <taxon>Thripoidea</taxon>
        <taxon>Thripidae</taxon>
        <taxon>Frankliniella</taxon>
    </lineage>
</organism>
<keyword evidence="8 9" id="KW-0325">Glycoprotein</keyword>
<evidence type="ECO:0000256" key="1">
    <source>
        <dbReference type="ARBA" id="ARBA00004323"/>
    </source>
</evidence>
<keyword evidence="5 9" id="KW-1133">Transmembrane helix</keyword>
<evidence type="ECO:0000256" key="4">
    <source>
        <dbReference type="ARBA" id="ARBA00022692"/>
    </source>
</evidence>
<evidence type="ECO:0000256" key="6">
    <source>
        <dbReference type="ARBA" id="ARBA00023034"/>
    </source>
</evidence>
<dbReference type="Proteomes" id="UP001219518">
    <property type="component" value="Unassembled WGS sequence"/>
</dbReference>
<evidence type="ECO:0000256" key="5">
    <source>
        <dbReference type="ARBA" id="ARBA00022989"/>
    </source>
</evidence>
<comment type="subcellular location">
    <subcellularLocation>
        <location evidence="1 9">Golgi apparatus membrane</location>
        <topology evidence="1 9">Single-pass type II membrane protein</topology>
    </subcellularLocation>
</comment>
<comment type="similarity">
    <text evidence="2 9">Belongs to the sulfotransferase 2 family.</text>
</comment>
<dbReference type="PANTHER" id="PTHR12137:SF63">
    <property type="entry name" value="CARBOHYDRATE SULFOTRANSFERASE"/>
    <property type="match status" value="1"/>
</dbReference>
<comment type="caution">
    <text evidence="10">The sequence shown here is derived from an EMBL/GenBank/DDBJ whole genome shotgun (WGS) entry which is preliminary data.</text>
</comment>
<evidence type="ECO:0000313" key="11">
    <source>
        <dbReference type="Proteomes" id="UP001219518"/>
    </source>
</evidence>
<dbReference type="GO" id="GO:0000139">
    <property type="term" value="C:Golgi membrane"/>
    <property type="evidence" value="ECO:0007669"/>
    <property type="project" value="UniProtKB-SubCell"/>
</dbReference>
<evidence type="ECO:0000313" key="10">
    <source>
        <dbReference type="EMBL" id="KAK3914679.1"/>
    </source>
</evidence>
<evidence type="ECO:0000256" key="9">
    <source>
        <dbReference type="RuleBase" id="RU364020"/>
    </source>
</evidence>
<dbReference type="AlphaFoldDB" id="A0AAE1H518"/>
<sequence>MSCPPALRTLRPCARCPGVFQSARGARSPPALGVAARTWGPAGLHGCRRLADGVLERAAVAVAVVIVDVPADIVDVLRAMKPRHVRRLVVALAVCGALLLVVSLALGFLDDGLLQGKKAIEDDDDEDIPPFGSDDPGGFHRFQDELVRRKAEEAQPQRRDEDAEDAVNVSEKEAASYIRAASRWNEHRLQRVQEVCARHNLGLYRSSAAPPDVKLPPTPQYAVFYYDRSHKMAWCPLYKAGSTSWLYNLCLLGGYSERELSSTREQLSTLARKAYPELEYPEAEEALRSSRKILVVRHPFARLLSAYRDKLENRVAGAEHGTAHFYRKYGRRIVDKYRAGGASVPTSRVVSPLHVVRDSARLPPADDEPTFKEFVRYLIDVDLANYADDHWIPYYLFCTPCLLNYDIIAKVETYLEDQVYMIRALGLQDTIRPRWRHRTAPRGQEGLPTSSSQDVDATSRRYFAQLSEQELRALYEKYKLDFEMFDYALEDYLPYISSE</sequence>
<evidence type="ECO:0000256" key="2">
    <source>
        <dbReference type="ARBA" id="ARBA00006339"/>
    </source>
</evidence>
<keyword evidence="9" id="KW-0119">Carbohydrate metabolism</keyword>
<dbReference type="Pfam" id="PF03567">
    <property type="entry name" value="Sulfotransfer_2"/>
    <property type="match status" value="1"/>
</dbReference>
<dbReference type="EMBL" id="JAHWGI010000383">
    <property type="protein sequence ID" value="KAK3914679.1"/>
    <property type="molecule type" value="Genomic_DNA"/>
</dbReference>
<keyword evidence="7 9" id="KW-0472">Membrane</keyword>
<keyword evidence="6 9" id="KW-0333">Golgi apparatus</keyword>
<reference evidence="10" key="2">
    <citation type="journal article" date="2023" name="BMC Genomics">
        <title>Pest status, molecular evolution, and epigenetic factors derived from the genome assembly of Frankliniella fusca, a thysanopteran phytovirus vector.</title>
        <authorList>
            <person name="Catto M.A."/>
            <person name="Labadie P.E."/>
            <person name="Jacobson A.L."/>
            <person name="Kennedy G.G."/>
            <person name="Srinivasan R."/>
            <person name="Hunt B.G."/>
        </authorList>
    </citation>
    <scope>NUCLEOTIDE SEQUENCE</scope>
    <source>
        <strain evidence="10">PL_HMW_Pooled</strain>
    </source>
</reference>
<name>A0AAE1H518_9NEOP</name>
<evidence type="ECO:0000256" key="8">
    <source>
        <dbReference type="ARBA" id="ARBA00023180"/>
    </source>
</evidence>
<evidence type="ECO:0000256" key="3">
    <source>
        <dbReference type="ARBA" id="ARBA00022679"/>
    </source>
</evidence>
<keyword evidence="9" id="KW-0735">Signal-anchor</keyword>
<accession>A0AAE1H518</accession>
<evidence type="ECO:0000256" key="7">
    <source>
        <dbReference type="ARBA" id="ARBA00023136"/>
    </source>
</evidence>
<dbReference type="InterPro" id="IPR018011">
    <property type="entry name" value="Carb_sulfotrans_8-10"/>
</dbReference>
<keyword evidence="3 9" id="KW-0808">Transferase</keyword>
<dbReference type="EC" id="2.8.2.-" evidence="9"/>
<keyword evidence="4 9" id="KW-0812">Transmembrane</keyword>
<keyword evidence="11" id="KW-1185">Reference proteome</keyword>
<dbReference type="GO" id="GO:0016051">
    <property type="term" value="P:carbohydrate biosynthetic process"/>
    <property type="evidence" value="ECO:0007669"/>
    <property type="project" value="InterPro"/>
</dbReference>
<dbReference type="GO" id="GO:0008146">
    <property type="term" value="F:sulfotransferase activity"/>
    <property type="evidence" value="ECO:0007669"/>
    <property type="project" value="InterPro"/>
</dbReference>